<feature type="domain" description="Ubiquitin-like protease family profile" evidence="4">
    <location>
        <begin position="334"/>
        <end position="460"/>
    </location>
</feature>
<sequence length="472" mass="54222">MNSEKKNEVLINYCGMPLFFARREFAIVSGLKCHLPSEPIPEFIVKKELWRQKKGEKEETRQSSKDFELTVKYLLKPLEPKTNNLFGFPWAFMVWAFEAIPYLRHQVTAEKEISSPRILRWLKEKTKTVKNPPDIYNPPHDAELQMPYLITLGLVETLFDHVVDIVKMELAGARTIKRDRFDNELVVFDGVDGTGIDAGVGGHIGVEDALAFSVRSARNKMKAVNEFKNKRGVKVIPSKNVQNPYTPHPKRRKKSFIKAIQNLKKKIFGELPMAVGEKLLELNGNDFRVMTDMNTWWENWNHGSQLLYQLQTNVDNISKEATRVGGKSFTQLLKEILAVMNLNNIHFVTLEILLHDGRLNVYDCNLTCMEHDEFFTFIQPLIDLLLILLRQSGIMKHLPDKLLNKPWKFEGRSEPMVKNLTGVACGSYSLAFIEHLITNTKIQPPNTLLCDNTVGRLQWNWVAGIVDRNLVP</sequence>
<dbReference type="GO" id="GO:0006508">
    <property type="term" value="P:proteolysis"/>
    <property type="evidence" value="ECO:0007669"/>
    <property type="project" value="UniProtKB-KW"/>
</dbReference>
<dbReference type="SUPFAM" id="SSF54001">
    <property type="entry name" value="Cysteine proteinases"/>
    <property type="match status" value="1"/>
</dbReference>
<dbReference type="EMBL" id="JACXVP010000007">
    <property type="protein sequence ID" value="KAG5594673.1"/>
    <property type="molecule type" value="Genomic_DNA"/>
</dbReference>
<dbReference type="PANTHER" id="PTHR48449">
    <property type="entry name" value="DUF1985 DOMAIN-CONTAINING PROTEIN"/>
    <property type="match status" value="1"/>
</dbReference>
<evidence type="ECO:0000256" key="2">
    <source>
        <dbReference type="ARBA" id="ARBA00022670"/>
    </source>
</evidence>
<keyword evidence="3" id="KW-0378">Hydrolase</keyword>
<dbReference type="Pfam" id="PF02902">
    <property type="entry name" value="Peptidase_C48"/>
    <property type="match status" value="1"/>
</dbReference>
<evidence type="ECO:0000256" key="1">
    <source>
        <dbReference type="ARBA" id="ARBA00005234"/>
    </source>
</evidence>
<organism evidence="6 7">
    <name type="scientific">Solanum commersonii</name>
    <name type="common">Commerson's wild potato</name>
    <name type="synonym">Commerson's nightshade</name>
    <dbReference type="NCBI Taxonomy" id="4109"/>
    <lineage>
        <taxon>Eukaryota</taxon>
        <taxon>Viridiplantae</taxon>
        <taxon>Streptophyta</taxon>
        <taxon>Embryophyta</taxon>
        <taxon>Tracheophyta</taxon>
        <taxon>Spermatophyta</taxon>
        <taxon>Magnoliopsida</taxon>
        <taxon>eudicotyledons</taxon>
        <taxon>Gunneridae</taxon>
        <taxon>Pentapetalae</taxon>
        <taxon>asterids</taxon>
        <taxon>lamiids</taxon>
        <taxon>Solanales</taxon>
        <taxon>Solanaceae</taxon>
        <taxon>Solanoideae</taxon>
        <taxon>Solaneae</taxon>
        <taxon>Solanum</taxon>
    </lineage>
</organism>
<evidence type="ECO:0000259" key="4">
    <source>
        <dbReference type="Pfam" id="PF02902"/>
    </source>
</evidence>
<comment type="caution">
    <text evidence="6">The sequence shown here is derived from an EMBL/GenBank/DDBJ whole genome shotgun (WGS) entry which is preliminary data.</text>
</comment>
<accession>A0A9J5Y2L5</accession>
<dbReference type="InterPro" id="IPR003653">
    <property type="entry name" value="Peptidase_C48_C"/>
</dbReference>
<dbReference type="OrthoDB" id="1930729at2759"/>
<name>A0A9J5Y2L5_SOLCO</name>
<keyword evidence="7" id="KW-1185">Reference proteome</keyword>
<reference evidence="6 7" key="1">
    <citation type="submission" date="2020-09" db="EMBL/GenBank/DDBJ databases">
        <title>De no assembly of potato wild relative species, Solanum commersonii.</title>
        <authorList>
            <person name="Cho K."/>
        </authorList>
    </citation>
    <scope>NUCLEOTIDE SEQUENCE [LARGE SCALE GENOMIC DNA]</scope>
    <source>
        <strain evidence="6">LZ3.2</strain>
        <tissue evidence="6">Leaf</tissue>
    </source>
</reference>
<evidence type="ECO:0000313" key="6">
    <source>
        <dbReference type="EMBL" id="KAG5594673.1"/>
    </source>
</evidence>
<protein>
    <recommendedName>
        <fullName evidence="8">Ubiquitin-like protease family profile domain-containing protein</fullName>
    </recommendedName>
</protein>
<feature type="domain" description="DUF1985" evidence="5">
    <location>
        <begin position="3"/>
        <end position="59"/>
    </location>
</feature>
<dbReference type="PANTHER" id="PTHR48449:SF1">
    <property type="entry name" value="DUF1985 DOMAIN-CONTAINING PROTEIN"/>
    <property type="match status" value="1"/>
</dbReference>
<evidence type="ECO:0000259" key="5">
    <source>
        <dbReference type="Pfam" id="PF09331"/>
    </source>
</evidence>
<evidence type="ECO:0000256" key="3">
    <source>
        <dbReference type="ARBA" id="ARBA00022801"/>
    </source>
</evidence>
<dbReference type="InterPro" id="IPR038765">
    <property type="entry name" value="Papain-like_cys_pep_sf"/>
</dbReference>
<comment type="similarity">
    <text evidence="1">Belongs to the peptidase C48 family.</text>
</comment>
<evidence type="ECO:0000313" key="7">
    <source>
        <dbReference type="Proteomes" id="UP000824120"/>
    </source>
</evidence>
<dbReference type="AlphaFoldDB" id="A0A9J5Y2L5"/>
<evidence type="ECO:0008006" key="8">
    <source>
        <dbReference type="Google" id="ProtNLM"/>
    </source>
</evidence>
<keyword evidence="2" id="KW-0645">Protease</keyword>
<dbReference type="Proteomes" id="UP000824120">
    <property type="component" value="Chromosome 7"/>
</dbReference>
<dbReference type="GO" id="GO:0008234">
    <property type="term" value="F:cysteine-type peptidase activity"/>
    <property type="evidence" value="ECO:0007669"/>
    <property type="project" value="InterPro"/>
</dbReference>
<dbReference type="InterPro" id="IPR015410">
    <property type="entry name" value="DUF1985"/>
</dbReference>
<dbReference type="Pfam" id="PF09331">
    <property type="entry name" value="DUF1985"/>
    <property type="match status" value="1"/>
</dbReference>
<proteinExistence type="inferred from homology"/>
<gene>
    <name evidence="6" type="ORF">H5410_035905</name>
</gene>